<dbReference type="Pfam" id="PF13646">
    <property type="entry name" value="HEAT_2"/>
    <property type="match status" value="1"/>
</dbReference>
<sequence length="946" mass="108527">MTRTQKGKTFLPHCFYQSLPPRLGWGTILNYSKLKGKEECASVSSVPMVFFSSQYHLHRKSQYLKMAAANLTFSQEVVWQRGLPSIPYSQYSFDHLYNTNDIIHTPRIRKAQPRKPVRFKLLGSSSPLTGDTSLAVKTESSANPEKKLKKSKPASTVREAPRPLIHHPCMHPDMLGRPPSPDVNLEEREAWLLPPEKEARAWEATVLEKLNKRTARWIQNKRPQRPGASPNKWQSFLRQQYDWSHIQDELTSASDLELLKQLEAEEAAEFEDQSVILPPQEKKKPELLLPVYYRLPSYFQQAETVEIMPDNKTTEDIHEKRSLSQPQTQSYFRQVTPRAGKFAYSTDNTFEQEIYFDEVQIIHQIGAKRDQIVLENLNRYNKQLSKVFPETPEKWSAQAIPEAPCRPVQGALRWTALPTPAKDMLQQVGEEDVPIKTRRLKKQAKSLEEDVTWELVVLRRMLKEWKTAWALIIEWHHETVENLLRSLGDLHDDVRIQAITTCATAALERPRIATSQRDSGNSVDSWAAAQCLALEGTATYPVIKRILHQLFTKKNEDTEEQSYILLSHLSEKTTLIHTMLAVELNSCQWKNRIVACQVFSRISGNVCLDMKHKLIQLMWNDWNKEVRRAAAQALGQMSLGKEVHDIIRVKLGQGNSQERVEALSLIGELKLMTAKLLPSFLHCFSDDFTAVRRAACLAAGALQIRDKMVLECLLNLMQRDPYWKIKAFAIRALGQIGQVSPKLTDLLLWAIHYEESPGVRLEACRSILALKLQGDRVRDTFLDVLLLENHDAVLKEMYQTMKILNLGNEGNQEMLQEIKNRIKTLSQKDLLTQKILKLEIVMGKVREEAKRVYLKPKGEQEPLTLQTLLQETFQDEMVLPRRPSEVCDIEAVIKPVKPRTPNPWLQSSVPGLTTRSRVRSSLVKDLLTSREKRIAVGPFRSDYPAL</sequence>
<dbReference type="GeneTree" id="ENSGT00390000013207"/>
<reference evidence="2" key="2">
    <citation type="submission" date="2025-08" db="UniProtKB">
        <authorList>
            <consortium name="Ensembl"/>
        </authorList>
    </citation>
    <scope>IDENTIFICATION</scope>
</reference>
<gene>
    <name evidence="2" type="primary">HEATR4</name>
</gene>
<accession>A0AAJ7I0B3</accession>
<reference evidence="2" key="3">
    <citation type="submission" date="2025-09" db="UniProtKB">
        <authorList>
            <consortium name="Ensembl"/>
        </authorList>
    </citation>
    <scope>IDENTIFICATION</scope>
</reference>
<proteinExistence type="predicted"/>
<dbReference type="AlphaFoldDB" id="A0A2K6MLA4"/>
<evidence type="ECO:0000256" key="1">
    <source>
        <dbReference type="SAM" id="MobiDB-lite"/>
    </source>
</evidence>
<dbReference type="InterPro" id="IPR011989">
    <property type="entry name" value="ARM-like"/>
</dbReference>
<dbReference type="Proteomes" id="UP000233180">
    <property type="component" value="Unassembled WGS sequence"/>
</dbReference>
<dbReference type="InterPro" id="IPR016024">
    <property type="entry name" value="ARM-type_fold"/>
</dbReference>
<name>A0A2K6MLA4_RHIBE</name>
<dbReference type="PANTHER" id="PTHR12697:SF20">
    <property type="entry name" value="HEAT REPEAT-CONTAINING PROTEIN 4"/>
    <property type="match status" value="1"/>
</dbReference>
<dbReference type="SUPFAM" id="SSF48371">
    <property type="entry name" value="ARM repeat"/>
    <property type="match status" value="1"/>
</dbReference>
<reference evidence="2 3" key="1">
    <citation type="submission" date="2016-06" db="EMBL/GenBank/DDBJ databases">
        <title>Genome of Rhinopithecus bieti.</title>
        <authorList>
            <person name="Wu"/>
            <person name="C.-I. and Zhang"/>
            <person name="Y."/>
        </authorList>
    </citation>
    <scope>NUCLEOTIDE SEQUENCE</scope>
</reference>
<dbReference type="Gene3D" id="1.25.10.10">
    <property type="entry name" value="Leucine-rich Repeat Variant"/>
    <property type="match status" value="2"/>
</dbReference>
<organism evidence="2 3">
    <name type="scientific">Rhinopithecus bieti</name>
    <name type="common">Black snub-nosed monkey</name>
    <name type="synonym">Pygathrix bieti</name>
    <dbReference type="NCBI Taxonomy" id="61621"/>
    <lineage>
        <taxon>Eukaryota</taxon>
        <taxon>Metazoa</taxon>
        <taxon>Chordata</taxon>
        <taxon>Craniata</taxon>
        <taxon>Vertebrata</taxon>
        <taxon>Euteleostomi</taxon>
        <taxon>Mammalia</taxon>
        <taxon>Eutheria</taxon>
        <taxon>Euarchontoglires</taxon>
        <taxon>Primates</taxon>
        <taxon>Haplorrhini</taxon>
        <taxon>Catarrhini</taxon>
        <taxon>Cercopithecidae</taxon>
        <taxon>Colobinae</taxon>
        <taxon>Rhinopithecus</taxon>
    </lineage>
</organism>
<accession>A0A2K6MLA4</accession>
<dbReference type="Ensembl" id="ENSRBIT00000060495.1">
    <property type="protein sequence ID" value="ENSRBIP00000036487.1"/>
    <property type="gene ID" value="ENSRBIG00000041847.1"/>
</dbReference>
<protein>
    <submittedName>
        <fullName evidence="2">HEAT repeat containing 4</fullName>
    </submittedName>
</protein>
<keyword evidence="3" id="KW-1185">Reference proteome</keyword>
<dbReference type="RefSeq" id="XP_017738307.1">
    <property type="nucleotide sequence ID" value="XM_017882818.1"/>
</dbReference>
<dbReference type="PANTHER" id="PTHR12697">
    <property type="entry name" value="PBS LYASE HEAT-LIKE PROTEIN"/>
    <property type="match status" value="1"/>
</dbReference>
<dbReference type="GeneID" id="108536223"/>
<evidence type="ECO:0000313" key="2">
    <source>
        <dbReference type="Ensembl" id="ENSRBIP00000036487.1"/>
    </source>
</evidence>
<dbReference type="GO" id="GO:0016491">
    <property type="term" value="F:oxidoreductase activity"/>
    <property type="evidence" value="ECO:0007669"/>
    <property type="project" value="TreeGrafter"/>
</dbReference>
<dbReference type="CTD" id="399671"/>
<evidence type="ECO:0000313" key="3">
    <source>
        <dbReference type="Proteomes" id="UP000233180"/>
    </source>
</evidence>
<feature type="region of interest" description="Disordered" evidence="1">
    <location>
        <begin position="130"/>
        <end position="160"/>
    </location>
</feature>